<proteinExistence type="predicted"/>
<name>A0ABQ8A1J5_BRANA</name>
<comment type="caution">
    <text evidence="1">The sequence shown here is derived from an EMBL/GenBank/DDBJ whole genome shotgun (WGS) entry which is preliminary data.</text>
</comment>
<dbReference type="Gene3D" id="1.25.40.20">
    <property type="entry name" value="Ankyrin repeat-containing domain"/>
    <property type="match status" value="1"/>
</dbReference>
<protein>
    <submittedName>
        <fullName evidence="1">Uncharacterized protein</fullName>
    </submittedName>
</protein>
<reference evidence="1 2" key="1">
    <citation type="submission" date="2021-05" db="EMBL/GenBank/DDBJ databases">
        <title>Genome Assembly of Synthetic Allotetraploid Brassica napus Reveals Homoeologous Exchanges between Subgenomes.</title>
        <authorList>
            <person name="Davis J.T."/>
        </authorList>
    </citation>
    <scope>NUCLEOTIDE SEQUENCE [LARGE SCALE GENOMIC DNA]</scope>
    <source>
        <strain evidence="2">cv. Da-Ae</strain>
        <tissue evidence="1">Seedling</tissue>
    </source>
</reference>
<organism evidence="1 2">
    <name type="scientific">Brassica napus</name>
    <name type="common">Rape</name>
    <dbReference type="NCBI Taxonomy" id="3708"/>
    <lineage>
        <taxon>Eukaryota</taxon>
        <taxon>Viridiplantae</taxon>
        <taxon>Streptophyta</taxon>
        <taxon>Embryophyta</taxon>
        <taxon>Tracheophyta</taxon>
        <taxon>Spermatophyta</taxon>
        <taxon>Magnoliopsida</taxon>
        <taxon>eudicotyledons</taxon>
        <taxon>Gunneridae</taxon>
        <taxon>Pentapetalae</taxon>
        <taxon>rosids</taxon>
        <taxon>malvids</taxon>
        <taxon>Brassicales</taxon>
        <taxon>Brassicaceae</taxon>
        <taxon>Brassiceae</taxon>
        <taxon>Brassica</taxon>
    </lineage>
</organism>
<sequence>MGQSMSCGARPEHEIFASVQRGDIVTVRRAITADPSVVRQTTAYDRHSLLHVAAASGHIEVYSVIASGTIFKSRYVESPQPDSVNVGCNAWEDLLHQEACSSWS</sequence>
<keyword evidence="2" id="KW-1185">Reference proteome</keyword>
<evidence type="ECO:0000313" key="1">
    <source>
        <dbReference type="EMBL" id="KAH0886381.1"/>
    </source>
</evidence>
<accession>A0ABQ8A1J5</accession>
<dbReference type="EMBL" id="JAGKQM010000014">
    <property type="protein sequence ID" value="KAH0886381.1"/>
    <property type="molecule type" value="Genomic_DNA"/>
</dbReference>
<evidence type="ECO:0000313" key="2">
    <source>
        <dbReference type="Proteomes" id="UP000824890"/>
    </source>
</evidence>
<gene>
    <name evidence="1" type="ORF">HID58_062477</name>
</gene>
<dbReference type="Proteomes" id="UP000824890">
    <property type="component" value="Unassembled WGS sequence"/>
</dbReference>
<dbReference type="InterPro" id="IPR036770">
    <property type="entry name" value="Ankyrin_rpt-contain_sf"/>
</dbReference>